<dbReference type="PANTHER" id="PTHR40616">
    <property type="entry name" value="LINALOOL DEHYDRATASE_ISOMERASE DOMAIN-CONTAINING PROTEIN"/>
    <property type="match status" value="1"/>
</dbReference>
<dbReference type="PANTHER" id="PTHR40616:SF1">
    <property type="entry name" value="LINALOOL DEHYDRATASE_ISOMERASE DOMAIN-CONTAINING PROTEIN"/>
    <property type="match status" value="1"/>
</dbReference>
<keyword evidence="2" id="KW-1185">Reference proteome</keyword>
<dbReference type="AlphaFoldDB" id="A0A8K0SI18"/>
<name>A0A8K0SI18_9HYPO</name>
<proteinExistence type="predicted"/>
<evidence type="ECO:0000313" key="2">
    <source>
        <dbReference type="Proteomes" id="UP000813444"/>
    </source>
</evidence>
<sequence length="533" mass="60269">MLGDSSVHEMIGGKMTAPLQSNPRQLLDESMQWLDRFYDPSYGYLHDVAGSNAMRHNTRSSSWYALGLLARNKNDDVLQAEKIIANLANAQFKDPSLQWYGDYQKYPEEPVVGSPNYKAVPYKTWDPNWRGFVGTTLILIYEEYSKLLSRKTKQILLDSVYLATKGDTYRVGGVDGDNLYPAYSNPIIMRAFMSAWVGRKMKDTNMTETGELEGHEIFNLFKKTRTLSEFNSPTYTGVSLYGLTLWSRYLPKESILRQAGPEMIGLTWKTFSEQWHFGMKNVAGPWDRGYGFDMQRYATMMGMWLWALNGRENSGMSEKPYLMSHANDYAFGPLIAELADYHRTLLPRGLLDKLKSPTKEHTYTAQAYYPPYDLATRNITTWVSEKMTIGAQSFVQTVVGGPTESKTQWSPAVVHWARDQVAFLSLYSTETALEVEVAANYLSLKYPLGNKTSIFSLVIGTFPDALTIASLDEIPGLEISTSGNVDPNYKWSFVGQQNAGGNLINDFEYWNCTFVMPATFEGVPTLVLDLKVI</sequence>
<comment type="caution">
    <text evidence="1">The sequence shown here is derived from an EMBL/GenBank/DDBJ whole genome shotgun (WGS) entry which is preliminary data.</text>
</comment>
<dbReference type="EMBL" id="JAGPNK010000021">
    <property type="protein sequence ID" value="KAH7304675.1"/>
    <property type="molecule type" value="Genomic_DNA"/>
</dbReference>
<dbReference type="Proteomes" id="UP000813444">
    <property type="component" value="Unassembled WGS sequence"/>
</dbReference>
<evidence type="ECO:0000313" key="1">
    <source>
        <dbReference type="EMBL" id="KAH7304675.1"/>
    </source>
</evidence>
<dbReference type="OrthoDB" id="2580323at2759"/>
<reference evidence="1" key="1">
    <citation type="journal article" date="2021" name="Nat. Commun.">
        <title>Genetic determinants of endophytism in the Arabidopsis root mycobiome.</title>
        <authorList>
            <person name="Mesny F."/>
            <person name="Miyauchi S."/>
            <person name="Thiergart T."/>
            <person name="Pickel B."/>
            <person name="Atanasova L."/>
            <person name="Karlsson M."/>
            <person name="Huettel B."/>
            <person name="Barry K.W."/>
            <person name="Haridas S."/>
            <person name="Chen C."/>
            <person name="Bauer D."/>
            <person name="Andreopoulos W."/>
            <person name="Pangilinan J."/>
            <person name="LaButti K."/>
            <person name="Riley R."/>
            <person name="Lipzen A."/>
            <person name="Clum A."/>
            <person name="Drula E."/>
            <person name="Henrissat B."/>
            <person name="Kohler A."/>
            <person name="Grigoriev I.V."/>
            <person name="Martin F.M."/>
            <person name="Hacquard S."/>
        </authorList>
    </citation>
    <scope>NUCLEOTIDE SEQUENCE</scope>
    <source>
        <strain evidence="1">MPI-CAGE-CH-0235</strain>
    </source>
</reference>
<organism evidence="1 2">
    <name type="scientific">Stachybotrys elegans</name>
    <dbReference type="NCBI Taxonomy" id="80388"/>
    <lineage>
        <taxon>Eukaryota</taxon>
        <taxon>Fungi</taxon>
        <taxon>Dikarya</taxon>
        <taxon>Ascomycota</taxon>
        <taxon>Pezizomycotina</taxon>
        <taxon>Sordariomycetes</taxon>
        <taxon>Hypocreomycetidae</taxon>
        <taxon>Hypocreales</taxon>
        <taxon>Stachybotryaceae</taxon>
        <taxon>Stachybotrys</taxon>
    </lineage>
</organism>
<accession>A0A8K0SI18</accession>
<protein>
    <submittedName>
        <fullName evidence="1">Uncharacterized protein</fullName>
    </submittedName>
</protein>
<gene>
    <name evidence="1" type="ORF">B0I35DRAFT_454545</name>
</gene>